<dbReference type="EnsemblMetazoa" id="ENSAATROPT004053">
    <property type="protein sequence ID" value="ENSAATROPP003888"/>
    <property type="gene ID" value="ENSAATROPG003210"/>
</dbReference>
<feature type="transmembrane region" description="Helical" evidence="12">
    <location>
        <begin position="872"/>
        <end position="897"/>
    </location>
</feature>
<feature type="domain" description="GPI ethanolamine phosphate transferase 1 C-terminal" evidence="13">
    <location>
        <begin position="447"/>
        <end position="865"/>
    </location>
</feature>
<dbReference type="InterPro" id="IPR002591">
    <property type="entry name" value="Phosphodiest/P_Trfase"/>
</dbReference>
<evidence type="ECO:0000256" key="4">
    <source>
        <dbReference type="ARBA" id="ARBA00020831"/>
    </source>
</evidence>
<evidence type="ECO:0000313" key="15">
    <source>
        <dbReference type="Proteomes" id="UP000075880"/>
    </source>
</evidence>
<feature type="transmembrane region" description="Helical" evidence="12">
    <location>
        <begin position="808"/>
        <end position="830"/>
    </location>
</feature>
<keyword evidence="6 12" id="KW-0808">Transferase</keyword>
<dbReference type="InterPro" id="IPR007070">
    <property type="entry name" value="GPI_EtnP_transferase_1"/>
</dbReference>
<dbReference type="Proteomes" id="UP000075880">
    <property type="component" value="Unassembled WGS sequence"/>
</dbReference>
<evidence type="ECO:0000259" key="13">
    <source>
        <dbReference type="Pfam" id="PF04987"/>
    </source>
</evidence>
<evidence type="ECO:0000313" key="14">
    <source>
        <dbReference type="EnsemblMetazoa" id="ENSAATROPP003888"/>
    </source>
</evidence>
<feature type="transmembrane region" description="Helical" evidence="12">
    <location>
        <begin position="455"/>
        <end position="474"/>
    </location>
</feature>
<dbReference type="CDD" id="cd16020">
    <property type="entry name" value="GPI_EPT_1"/>
    <property type="match status" value="1"/>
</dbReference>
<dbReference type="PANTHER" id="PTHR12250">
    <property type="entry name" value="PHOSPHATIDYLINOSITOL GLYCAN, CLASS N"/>
    <property type="match status" value="1"/>
</dbReference>
<evidence type="ECO:0000256" key="8">
    <source>
        <dbReference type="ARBA" id="ARBA00022824"/>
    </source>
</evidence>
<sequence length="926" mass="103898">MRLLVAIVIHVLFLLSIFYIHFRSPILQGLPDGAEHDDPPADRLVLFVGDGLRAESFLKGNLERTPFLRQTLLNQGVFGVSNTRVPTESRPGHAALLAGKKLQLSANCEAVLLTIPSPSTLSGVYEDPSAVFRGWKENPVEFDSVLNRSSVSYCWGSPDIVNMFSRGATDGRVHTATYDSGDELFTQSANTSLLDIWVFDRVRQFLANDEATGGVLQRKKVVLFLHLLGLDTAGHVHKPQSELFTENLITVDKGIESIVQLLDKATGNDGRTAYIFTSDHGITDQGSHGSGHPLETETPFLAWGAGFSHWKASDPRGLDERDVLALDGNRIPVHQINQADVAPLMAAVLGISVPKNSFGKLPRSLLNVSEEYAAWAIRNNADQLLQQYYRWQSETEGKMLQWLTTARQTNFKDSINRLMAQITAALAKQAYMEVQNLTETLMDVTLEGIQYFQSYYKPHLFLSLTLTMLGWLLFLAKETFTVPCKNSYHSGRSVAVAAAIFATVVLVFNVAQSTPPVIIVYFLVPILLWGYIGAQWHEYRPLFNRNTYGHVARFTLAIEALVLAFLHRALLVPLLWFYSIMLMKPLFVKKSMTFRLVTVNLLLSAFLLVPVAIVENVYLLYCSIFLWAFANAVIVKKSSDALQVKWIKLSVHLLQSVNFAFIISRIEASQPVPQFSRTMCWIFAAFGILSPFLSSTNATERMLAIVGGLSGPYMMLSLSYEPLFLLCFCCTVYSWLYVEQMHPQRWKPRDISISSAYKPSGVEDVRRILAFMLFLLTSFFGTGNLATISSFDPNSVRCFVSTFSPFTMMGLIVFKLLIPVLIVVCALKAILSLHLIPKGRTFTLILIVCDGMCMNFFFLVRNEGSWLDIGTSISHFVILECTTIVVMVLYELARFYLEWTFAGARTRSTQTKETHDLPFINKERVE</sequence>
<dbReference type="AlphaFoldDB" id="A0AAG5CZQ7"/>
<dbReference type="InterPro" id="IPR017852">
    <property type="entry name" value="GPI_EtnP_transferase_1_C"/>
</dbReference>
<evidence type="ECO:0000256" key="3">
    <source>
        <dbReference type="ARBA" id="ARBA00008400"/>
    </source>
</evidence>
<feature type="transmembrane region" description="Helical" evidence="12">
    <location>
        <begin position="842"/>
        <end position="860"/>
    </location>
</feature>
<evidence type="ECO:0000256" key="10">
    <source>
        <dbReference type="ARBA" id="ARBA00023136"/>
    </source>
</evidence>
<organism evidence="14 15">
    <name type="scientific">Anopheles atroparvus</name>
    <name type="common">European mosquito</name>
    <dbReference type="NCBI Taxonomy" id="41427"/>
    <lineage>
        <taxon>Eukaryota</taxon>
        <taxon>Metazoa</taxon>
        <taxon>Ecdysozoa</taxon>
        <taxon>Arthropoda</taxon>
        <taxon>Hexapoda</taxon>
        <taxon>Insecta</taxon>
        <taxon>Pterygota</taxon>
        <taxon>Neoptera</taxon>
        <taxon>Endopterygota</taxon>
        <taxon>Diptera</taxon>
        <taxon>Nematocera</taxon>
        <taxon>Culicoidea</taxon>
        <taxon>Culicidae</taxon>
        <taxon>Anophelinae</taxon>
        <taxon>Anopheles</taxon>
    </lineage>
</organism>
<keyword evidence="5 12" id="KW-0337">GPI-anchor biosynthesis</keyword>
<dbReference type="InterPro" id="IPR017850">
    <property type="entry name" value="Alkaline_phosphatase_core_sf"/>
</dbReference>
<proteinExistence type="inferred from homology"/>
<dbReference type="PANTHER" id="PTHR12250:SF0">
    <property type="entry name" value="GPI ETHANOLAMINE PHOSPHATE TRANSFERASE 1"/>
    <property type="match status" value="1"/>
</dbReference>
<dbReference type="InterPro" id="IPR037671">
    <property type="entry name" value="PIGN_N"/>
</dbReference>
<feature type="transmembrane region" description="Helical" evidence="12">
    <location>
        <begin position="554"/>
        <end position="580"/>
    </location>
</feature>
<feature type="transmembrane region" description="Helical" evidence="12">
    <location>
        <begin position="768"/>
        <end position="788"/>
    </location>
</feature>
<evidence type="ECO:0000256" key="5">
    <source>
        <dbReference type="ARBA" id="ARBA00022502"/>
    </source>
</evidence>
<feature type="transmembrane region" description="Helical" evidence="12">
    <location>
        <begin position="592"/>
        <end position="611"/>
    </location>
</feature>
<dbReference type="GO" id="GO:0005789">
    <property type="term" value="C:endoplasmic reticulum membrane"/>
    <property type="evidence" value="ECO:0007669"/>
    <property type="project" value="UniProtKB-SubCell"/>
</dbReference>
<keyword evidence="9 12" id="KW-1133">Transmembrane helix</keyword>
<protein>
    <recommendedName>
        <fullName evidence="4 12">GPI ethanolamine phosphate transferase 1</fullName>
        <ecNumber evidence="12">2.-.-.-</ecNumber>
    </recommendedName>
</protein>
<evidence type="ECO:0000256" key="11">
    <source>
        <dbReference type="ARBA" id="ARBA00023180"/>
    </source>
</evidence>
<feature type="transmembrane region" description="Helical" evidence="12">
    <location>
        <begin position="517"/>
        <end position="534"/>
    </location>
</feature>
<reference evidence="14" key="1">
    <citation type="submission" date="2024-04" db="UniProtKB">
        <authorList>
            <consortium name="EnsemblMetazoa"/>
        </authorList>
    </citation>
    <scope>IDENTIFICATION</scope>
    <source>
        <strain evidence="14">EBRO</strain>
    </source>
</reference>
<comment type="pathway">
    <text evidence="2 12">Glycolipid biosynthesis; glycosylphosphatidylinositol-anchor biosynthesis.</text>
</comment>
<comment type="function">
    <text evidence="12">Ethanolamine phosphate transferase involved in glycosylphosphatidylinositol-anchor biosynthesis. Transfers ethanolamine phosphate to the first alpha-1,4-linked mannose of the glycosylphosphatidylinositol precursor of GPI-anchor.</text>
</comment>
<keyword evidence="11" id="KW-0325">Glycoprotein</keyword>
<feature type="transmembrane region" description="Helical" evidence="12">
    <location>
        <begin position="675"/>
        <end position="693"/>
    </location>
</feature>
<keyword evidence="15" id="KW-1185">Reference proteome</keyword>
<keyword evidence="10 12" id="KW-0472">Membrane</keyword>
<dbReference type="GO" id="GO:0051377">
    <property type="term" value="F:mannose-ethanolamine phosphotransferase activity"/>
    <property type="evidence" value="ECO:0007669"/>
    <property type="project" value="UniProtKB-UniRule"/>
</dbReference>
<evidence type="ECO:0000256" key="9">
    <source>
        <dbReference type="ARBA" id="ARBA00022989"/>
    </source>
</evidence>
<comment type="subcellular location">
    <subcellularLocation>
        <location evidence="1 12">Endoplasmic reticulum membrane</location>
        <topology evidence="1 12">Multi-pass membrane protein</topology>
    </subcellularLocation>
</comment>
<dbReference type="Pfam" id="PF04987">
    <property type="entry name" value="PigN"/>
    <property type="match status" value="1"/>
</dbReference>
<comment type="similarity">
    <text evidence="3 12">Belongs to the PIGG/PIGN/PIGO family. PIGN subfamily.</text>
</comment>
<feature type="transmembrane region" description="Helical" evidence="12">
    <location>
        <begin position="618"/>
        <end position="634"/>
    </location>
</feature>
<dbReference type="Gene3D" id="3.40.720.10">
    <property type="entry name" value="Alkaline Phosphatase, subunit A"/>
    <property type="match status" value="2"/>
</dbReference>
<keyword evidence="7 12" id="KW-0812">Transmembrane</keyword>
<feature type="transmembrane region" description="Helical" evidence="12">
    <location>
        <begin position="494"/>
        <end position="511"/>
    </location>
</feature>
<evidence type="ECO:0000256" key="2">
    <source>
        <dbReference type="ARBA" id="ARBA00004687"/>
    </source>
</evidence>
<evidence type="ECO:0000256" key="12">
    <source>
        <dbReference type="RuleBase" id="RU367138"/>
    </source>
</evidence>
<feature type="transmembrane region" description="Helical" evidence="12">
    <location>
        <begin position="713"/>
        <end position="738"/>
    </location>
</feature>
<dbReference type="GO" id="GO:0006506">
    <property type="term" value="P:GPI anchor biosynthetic process"/>
    <property type="evidence" value="ECO:0007669"/>
    <property type="project" value="UniProtKB-KW"/>
</dbReference>
<dbReference type="EC" id="2.-.-.-" evidence="12"/>
<dbReference type="SUPFAM" id="SSF53649">
    <property type="entry name" value="Alkaline phosphatase-like"/>
    <property type="match status" value="1"/>
</dbReference>
<accession>A0AAG5CZQ7</accession>
<keyword evidence="8 12" id="KW-0256">Endoplasmic reticulum</keyword>
<evidence type="ECO:0000256" key="7">
    <source>
        <dbReference type="ARBA" id="ARBA00022692"/>
    </source>
</evidence>
<name>A0AAG5CZQ7_ANOAO</name>
<evidence type="ECO:0000256" key="6">
    <source>
        <dbReference type="ARBA" id="ARBA00022679"/>
    </source>
</evidence>
<dbReference type="Pfam" id="PF01663">
    <property type="entry name" value="Phosphodiest"/>
    <property type="match status" value="1"/>
</dbReference>
<evidence type="ECO:0000256" key="1">
    <source>
        <dbReference type="ARBA" id="ARBA00004477"/>
    </source>
</evidence>